<evidence type="ECO:0000256" key="4">
    <source>
        <dbReference type="ARBA" id="ARBA00022640"/>
    </source>
</evidence>
<dbReference type="SUPFAM" id="SSF64484">
    <property type="entry name" value="beta and beta-prime subunits of DNA dependent RNA-polymerase"/>
    <property type="match status" value="1"/>
</dbReference>
<dbReference type="Pfam" id="PF00623">
    <property type="entry name" value="RNA_pol_Rpb1_2"/>
    <property type="match status" value="1"/>
</dbReference>
<comment type="function">
    <text evidence="1 9">DNA-dependent RNA polymerase catalyzes the transcription of DNA into RNA using the four ribonucleoside triphosphates as substrates.</text>
</comment>
<evidence type="ECO:0000259" key="11">
    <source>
        <dbReference type="SMART" id="SM00663"/>
    </source>
</evidence>
<feature type="region of interest" description="Disordered" evidence="10">
    <location>
        <begin position="276"/>
        <end position="299"/>
    </location>
</feature>
<dbReference type="EMBL" id="KY819068">
    <property type="protein sequence ID" value="ARO74438.1"/>
    <property type="molecule type" value="Genomic_DNA"/>
</dbReference>
<protein>
    <recommendedName>
        <fullName evidence="9">DNA-directed RNA polymerase subunit</fullName>
        <ecNumber evidence="9">2.7.7.6</ecNumber>
    </recommendedName>
</protein>
<keyword evidence="6 9" id="KW-0548">Nucleotidyltransferase</keyword>
<dbReference type="PANTHER" id="PTHR19376">
    <property type="entry name" value="DNA-DIRECTED RNA POLYMERASE"/>
    <property type="match status" value="1"/>
</dbReference>
<dbReference type="RefSeq" id="YP_009472829.1">
    <property type="nucleotide sequence ID" value="NC_037367.1"/>
</dbReference>
<dbReference type="Gene3D" id="1.10.40.90">
    <property type="match status" value="1"/>
</dbReference>
<evidence type="ECO:0000256" key="9">
    <source>
        <dbReference type="RuleBase" id="RU004279"/>
    </source>
</evidence>
<dbReference type="InterPro" id="IPR000722">
    <property type="entry name" value="RNA_pol_asu"/>
</dbReference>
<dbReference type="Pfam" id="PF04997">
    <property type="entry name" value="RNA_pol_Rpb1_1"/>
    <property type="match status" value="2"/>
</dbReference>
<keyword evidence="12" id="KW-0150">Chloroplast</keyword>
<dbReference type="GO" id="GO:0003899">
    <property type="term" value="F:DNA-directed RNA polymerase activity"/>
    <property type="evidence" value="ECO:0007669"/>
    <property type="project" value="UniProtKB-EC"/>
</dbReference>
<proteinExistence type="inferred from homology"/>
<dbReference type="EC" id="2.7.7.6" evidence="9"/>
<dbReference type="GeneID" id="36489827"/>
<name>A0A2P0QJ39_9CHLO</name>
<evidence type="ECO:0000256" key="5">
    <source>
        <dbReference type="ARBA" id="ARBA00022679"/>
    </source>
</evidence>
<sequence>MKFIAFRLRLGTSQLIRKWAQRQLPNGKTISGQILNPKTVNYQTLKPEKDGLFCERIFGPIDGSLCACGLPFLRGEKFCANCEVEFTSPQVRRYRLGYIQLVTAVAHVWFFKGRPNYLSLFLNLPNRKIENLLYCTQNICRTIFPKELEGVFYPKKKFIKYKVPEVFSPKINVPRFWGFQKTYAYFLEYDKLEKIPAPPYIELQLSAPLRLGAGKAKPRLRKPKSLPGGLSAMLNCACLGCYIILRGILRPRRLLCQKCTTLSVQSKRTLNSFLPKASRDARRATCPSPVRSPSTLPHSQRNFLARRGSTKKNSFFIPPNQKALGGIFFYKIPQKKLRKTGQSTPGLRDSALFFSFSIVPKMFSWNINYNWFDFVYFVCHFPKKGDLLNKYYPGPPGFVNFCPLQSRLYCFTGVQLIKTWLSQLTKNDHGRLLEIQLRIDLLKLDLKEPLLKNEFVQKINLLRRFKYLRSFRHKKMNPASMILSVLPVLPPDLRPIVKLDGSKIAVSDLNKLYQYVILRNRRLWRLTRKADFHCLNSEAFQYTQRLLQESVDNLIENKSGGSLSDLFKGKKGRFRQNLLGKRVDYSGRSVIVVGPFLKIYECGIPREIAYELFQPFLIRSLISQKKAHTIFGAKKLLTSLSQEKPFLWNLLKKIVEKHPLLLNRAPTLHRLSVQAFLPRLVEGRAILLHPLVCSPFNADFDGDQMGVHIPLCFEARGEAWKLMWSQNNLFSVATGNPVFSPSQDMILGSCFLTTKNIQQYCFSLLNIQKNFQLWPKGSLDFLFPYSRKEKSSEDSWSNNLKPIWISQNPFEIKFETDKTKQKLIEIRINIQGQSIKFRSHFCQHFHPSGTEIFRHIRTTYGRLKFHQDIM</sequence>
<dbReference type="Gene3D" id="1.10.274.100">
    <property type="entry name" value="RNA polymerase Rpb1, domain 3"/>
    <property type="match status" value="1"/>
</dbReference>
<dbReference type="GO" id="GO:0003677">
    <property type="term" value="F:DNA binding"/>
    <property type="evidence" value="ECO:0007669"/>
    <property type="project" value="InterPro"/>
</dbReference>
<dbReference type="InterPro" id="IPR006592">
    <property type="entry name" value="RNA_pol_N"/>
</dbReference>
<dbReference type="GO" id="GO:0000428">
    <property type="term" value="C:DNA-directed RNA polymerase complex"/>
    <property type="evidence" value="ECO:0007669"/>
    <property type="project" value="UniProtKB-KW"/>
</dbReference>
<keyword evidence="4 12" id="KW-0934">Plastid</keyword>
<accession>A0A2P0QJ39</accession>
<gene>
    <name evidence="12" type="primary">rpoC1</name>
</gene>
<evidence type="ECO:0000256" key="10">
    <source>
        <dbReference type="SAM" id="MobiDB-lite"/>
    </source>
</evidence>
<dbReference type="AlphaFoldDB" id="A0A2P0QJ39"/>
<dbReference type="GO" id="GO:0006351">
    <property type="term" value="P:DNA-templated transcription"/>
    <property type="evidence" value="ECO:0007669"/>
    <property type="project" value="InterPro"/>
</dbReference>
<comment type="similarity">
    <text evidence="2">Belongs to the RNA polymerase beta' chain family. RpoC1 subfamily.</text>
</comment>
<reference evidence="12" key="1">
    <citation type="submission" date="2017-03" db="EMBL/GenBank/DDBJ databases">
        <title>Chloroplast genome evolution in siphonous green algae.</title>
        <authorList>
            <person name="Cremen M.C."/>
            <person name="Marcelino V.R."/>
            <person name="Verbruggen H."/>
        </authorList>
    </citation>
    <scope>NUCLEOTIDE SEQUENCE</scope>
</reference>
<dbReference type="InterPro" id="IPR045867">
    <property type="entry name" value="DNA-dir_RpoC_beta_prime"/>
</dbReference>
<evidence type="ECO:0000313" key="12">
    <source>
        <dbReference type="EMBL" id="ARO74438.1"/>
    </source>
</evidence>
<comment type="catalytic activity">
    <reaction evidence="8 9">
        <text>RNA(n) + a ribonucleoside 5'-triphosphate = RNA(n+1) + diphosphate</text>
        <dbReference type="Rhea" id="RHEA:21248"/>
        <dbReference type="Rhea" id="RHEA-COMP:14527"/>
        <dbReference type="Rhea" id="RHEA-COMP:17342"/>
        <dbReference type="ChEBI" id="CHEBI:33019"/>
        <dbReference type="ChEBI" id="CHEBI:61557"/>
        <dbReference type="ChEBI" id="CHEBI:140395"/>
        <dbReference type="EC" id="2.7.7.6"/>
    </reaction>
</comment>
<dbReference type="InterPro" id="IPR007080">
    <property type="entry name" value="RNA_pol_Rpb1_1"/>
</dbReference>
<evidence type="ECO:0000256" key="6">
    <source>
        <dbReference type="ARBA" id="ARBA00022695"/>
    </source>
</evidence>
<dbReference type="PANTHER" id="PTHR19376:SF54">
    <property type="entry name" value="DNA-DIRECTED RNA POLYMERASE SUBUNIT BETA"/>
    <property type="match status" value="1"/>
</dbReference>
<keyword evidence="3 9" id="KW-0240">DNA-directed RNA polymerase</keyword>
<dbReference type="Gene3D" id="4.10.860.120">
    <property type="entry name" value="RNA polymerase II, clamp domain"/>
    <property type="match status" value="1"/>
</dbReference>
<geneLocation type="chloroplast" evidence="12"/>
<keyword evidence="5 9" id="KW-0808">Transferase</keyword>
<evidence type="ECO:0000256" key="7">
    <source>
        <dbReference type="ARBA" id="ARBA00023163"/>
    </source>
</evidence>
<dbReference type="InterPro" id="IPR042102">
    <property type="entry name" value="RNA_pol_Rpb1_3_sf"/>
</dbReference>
<feature type="domain" description="RNA polymerase N-terminal" evidence="11">
    <location>
        <begin position="479"/>
        <end position="753"/>
    </location>
</feature>
<organism evidence="12">
    <name type="scientific">Caulerpa manorensis</name>
    <dbReference type="NCBI Taxonomy" id="717648"/>
    <lineage>
        <taxon>Eukaryota</taxon>
        <taxon>Viridiplantae</taxon>
        <taxon>Chlorophyta</taxon>
        <taxon>core chlorophytes</taxon>
        <taxon>Ulvophyceae</taxon>
        <taxon>TCBD clade</taxon>
        <taxon>Bryopsidales</taxon>
        <taxon>Halimedineae</taxon>
        <taxon>Caulerpaceae</taxon>
        <taxon>Caulerpa</taxon>
    </lineage>
</organism>
<dbReference type="Gene3D" id="2.40.40.20">
    <property type="match status" value="1"/>
</dbReference>
<evidence type="ECO:0000256" key="2">
    <source>
        <dbReference type="ARBA" id="ARBA00007207"/>
    </source>
</evidence>
<dbReference type="SMART" id="SM00663">
    <property type="entry name" value="RPOLA_N"/>
    <property type="match status" value="1"/>
</dbReference>
<evidence type="ECO:0000256" key="3">
    <source>
        <dbReference type="ARBA" id="ARBA00022478"/>
    </source>
</evidence>
<dbReference type="InterPro" id="IPR044893">
    <property type="entry name" value="RNA_pol_Rpb1_clamp_domain"/>
</dbReference>
<keyword evidence="7 9" id="KW-0804">Transcription</keyword>
<evidence type="ECO:0000256" key="8">
    <source>
        <dbReference type="ARBA" id="ARBA00048552"/>
    </source>
</evidence>
<evidence type="ECO:0000256" key="1">
    <source>
        <dbReference type="ARBA" id="ARBA00004026"/>
    </source>
</evidence>